<evidence type="ECO:0000313" key="2">
    <source>
        <dbReference type="EMBL" id="ROJ70156.1"/>
    </source>
</evidence>
<feature type="region of interest" description="Disordered" evidence="1">
    <location>
        <begin position="332"/>
        <end position="351"/>
    </location>
</feature>
<protein>
    <submittedName>
        <fullName evidence="2">Uncharacterized protein</fullName>
    </submittedName>
</protein>
<dbReference type="EMBL" id="RJVU01059636">
    <property type="protein sequence ID" value="ROJ70156.1"/>
    <property type="molecule type" value="Genomic_DNA"/>
</dbReference>
<dbReference type="AlphaFoldDB" id="A0A3N0XV90"/>
<evidence type="ECO:0000313" key="3">
    <source>
        <dbReference type="Proteomes" id="UP000281406"/>
    </source>
</evidence>
<sequence length="431" mass="45706">MQEPATSGTTERNNAAETEPSMSDQVCEYAATIAEGDSVEDEGLEGSLAHTPATESDFQASTMDCCDFGEDSLPQFIPPETVISIFDEMVPPSLHLPPPLQNPDNDFVCSSPSAIQPVLQPTTLPATQPSLSHITPLALHQPPLSGVATPRLIVLTPPPLLLPPSSTAVTIERSAPLDSLGPATPPGSDISITSPRTYGSFEFLRPSTPTAPMGSAFPQTPPRPSVVPAPPQPSGTLLLPQGVVATASSRTQRSSASLRSFGSLSSPKDPSTSAALLPRLPKVVWSISPPRLLPPAMPPWVTVLAVAWSNIWISPPPAPPWTSPPSAPPWTSPYPNPLPKSRPQSPPSISRREDASFLEGAICYMCTLFWTHSGLVVVPFPATSHSPWLLITLITFSCVQSSPHVSVYINPVLLCSVLLCASFGIPSKRLF</sequence>
<name>A0A3N0XV90_ANAGA</name>
<keyword evidence="3" id="KW-1185">Reference proteome</keyword>
<organism evidence="2 3">
    <name type="scientific">Anabarilius grahami</name>
    <name type="common">Kanglang fish</name>
    <name type="synonym">Barilius grahami</name>
    <dbReference type="NCBI Taxonomy" id="495550"/>
    <lineage>
        <taxon>Eukaryota</taxon>
        <taxon>Metazoa</taxon>
        <taxon>Chordata</taxon>
        <taxon>Craniata</taxon>
        <taxon>Vertebrata</taxon>
        <taxon>Euteleostomi</taxon>
        <taxon>Actinopterygii</taxon>
        <taxon>Neopterygii</taxon>
        <taxon>Teleostei</taxon>
        <taxon>Ostariophysi</taxon>
        <taxon>Cypriniformes</taxon>
        <taxon>Xenocyprididae</taxon>
        <taxon>Xenocypridinae</taxon>
        <taxon>Xenocypridinae incertae sedis</taxon>
        <taxon>Anabarilius</taxon>
    </lineage>
</organism>
<dbReference type="Proteomes" id="UP000281406">
    <property type="component" value="Unassembled WGS sequence"/>
</dbReference>
<proteinExistence type="predicted"/>
<feature type="compositionally biased region" description="Pro residues" evidence="1">
    <location>
        <begin position="219"/>
        <end position="233"/>
    </location>
</feature>
<evidence type="ECO:0000256" key="1">
    <source>
        <dbReference type="SAM" id="MobiDB-lite"/>
    </source>
</evidence>
<feature type="compositionally biased region" description="Low complexity" evidence="1">
    <location>
        <begin position="245"/>
        <end position="266"/>
    </location>
</feature>
<comment type="caution">
    <text evidence="2">The sequence shown here is derived from an EMBL/GenBank/DDBJ whole genome shotgun (WGS) entry which is preliminary data.</text>
</comment>
<feature type="compositionally biased region" description="Pro residues" evidence="1">
    <location>
        <begin position="332"/>
        <end position="346"/>
    </location>
</feature>
<gene>
    <name evidence="2" type="ORF">DPX16_13877</name>
</gene>
<accession>A0A3N0XV90</accession>
<reference evidence="2 3" key="1">
    <citation type="submission" date="2018-10" db="EMBL/GenBank/DDBJ databases">
        <title>Genome assembly for a Yunnan-Guizhou Plateau 3E fish, Anabarilius grahami (Regan), and its evolutionary and genetic applications.</title>
        <authorList>
            <person name="Jiang W."/>
        </authorList>
    </citation>
    <scope>NUCLEOTIDE SEQUENCE [LARGE SCALE GENOMIC DNA]</scope>
    <source>
        <strain evidence="2">AG-KIZ</strain>
        <tissue evidence="2">Muscle</tissue>
    </source>
</reference>
<feature type="region of interest" description="Disordered" evidence="1">
    <location>
        <begin position="209"/>
        <end position="273"/>
    </location>
</feature>
<feature type="region of interest" description="Disordered" evidence="1">
    <location>
        <begin position="1"/>
        <end position="24"/>
    </location>
</feature>